<dbReference type="InterPro" id="IPR021986">
    <property type="entry name" value="Spherulin4"/>
</dbReference>
<dbReference type="PANTHER" id="PTHR35040:SF9">
    <property type="entry name" value="4-LIKE CELL SURFACE PROTEIN, PUTATIVE (AFU_ORTHOLOGUE AFUA_4G14080)-RELATED"/>
    <property type="match status" value="1"/>
</dbReference>
<reference evidence="1" key="1">
    <citation type="submission" date="2021-10" db="EMBL/GenBank/DDBJ databases">
        <authorList>
            <person name="Piombo E."/>
        </authorList>
    </citation>
    <scope>NUCLEOTIDE SEQUENCE</scope>
</reference>
<dbReference type="Pfam" id="PF12138">
    <property type="entry name" value="Spherulin4"/>
    <property type="match status" value="1"/>
</dbReference>
<protein>
    <recommendedName>
        <fullName evidence="3">Spherulin-4</fullName>
    </recommendedName>
</protein>
<sequence length="249" mass="27473">MTSSPSLSVIVPLYIYPLEKAWEPLFHAAKTHPNVRFLVIVNPHNGPGDSALPDASYAAALRELNAVCNIHVIGYVHCTYGSRPVDDIRRDIDVYLGWNDQFRVDGIFVDEAPSSSDKVAYMASLTEYTSKSWEGALGRRSINILNPGVVAHASYFDSADYVVTFEQSAAHWNVEDVKSAIETLAPDHCPKSLVIIHTCDSDEEISDLVQQAKSKSLGGIYITEQVGGFFTKWPQAWDHFLDRVGTASA</sequence>
<dbReference type="EMBL" id="CABFNQ020000724">
    <property type="protein sequence ID" value="CAH0026520.1"/>
    <property type="molecule type" value="Genomic_DNA"/>
</dbReference>
<gene>
    <name evidence="1" type="ORF">CRHIZ90672A_00013129</name>
</gene>
<dbReference type="Proteomes" id="UP000696573">
    <property type="component" value="Unassembled WGS sequence"/>
</dbReference>
<comment type="caution">
    <text evidence="1">The sequence shown here is derived from an EMBL/GenBank/DDBJ whole genome shotgun (WGS) entry which is preliminary data.</text>
</comment>
<evidence type="ECO:0008006" key="3">
    <source>
        <dbReference type="Google" id="ProtNLM"/>
    </source>
</evidence>
<dbReference type="OrthoDB" id="5342184at2759"/>
<name>A0A9N9VQG1_9HYPO</name>
<organism evidence="1 2">
    <name type="scientific">Clonostachys rhizophaga</name>
    <dbReference type="NCBI Taxonomy" id="160324"/>
    <lineage>
        <taxon>Eukaryota</taxon>
        <taxon>Fungi</taxon>
        <taxon>Dikarya</taxon>
        <taxon>Ascomycota</taxon>
        <taxon>Pezizomycotina</taxon>
        <taxon>Sordariomycetes</taxon>
        <taxon>Hypocreomycetidae</taxon>
        <taxon>Hypocreales</taxon>
        <taxon>Bionectriaceae</taxon>
        <taxon>Clonostachys</taxon>
    </lineage>
</organism>
<dbReference type="PANTHER" id="PTHR35040">
    <property type="match status" value="1"/>
</dbReference>
<accession>A0A9N9VQG1</accession>
<dbReference type="AlphaFoldDB" id="A0A9N9VQG1"/>
<evidence type="ECO:0000313" key="1">
    <source>
        <dbReference type="EMBL" id="CAH0026520.1"/>
    </source>
</evidence>
<keyword evidence="2" id="KW-1185">Reference proteome</keyword>
<evidence type="ECO:0000313" key="2">
    <source>
        <dbReference type="Proteomes" id="UP000696573"/>
    </source>
</evidence>
<proteinExistence type="predicted"/>